<dbReference type="Gene3D" id="1.25.40.20">
    <property type="entry name" value="Ankyrin repeat-containing domain"/>
    <property type="match status" value="1"/>
</dbReference>
<reference evidence="2" key="1">
    <citation type="journal article" date="2016" name="Nat. Commun.">
        <title>The Gonium pectorale genome demonstrates co-option of cell cycle regulation during the evolution of multicellularity.</title>
        <authorList>
            <person name="Hanschen E.R."/>
            <person name="Marriage T.N."/>
            <person name="Ferris P.J."/>
            <person name="Hamaji T."/>
            <person name="Toyoda A."/>
            <person name="Fujiyama A."/>
            <person name="Neme R."/>
            <person name="Noguchi H."/>
            <person name="Minakuchi Y."/>
            <person name="Suzuki M."/>
            <person name="Kawai-Toyooka H."/>
            <person name="Smith D.R."/>
            <person name="Sparks H."/>
            <person name="Anderson J."/>
            <person name="Bakaric R."/>
            <person name="Luria V."/>
            <person name="Karger A."/>
            <person name="Kirschner M.W."/>
            <person name="Durand P.M."/>
            <person name="Michod R.E."/>
            <person name="Nozaki H."/>
            <person name="Olson B.J."/>
        </authorList>
    </citation>
    <scope>NUCLEOTIDE SEQUENCE [LARGE SCALE GENOMIC DNA]</scope>
    <source>
        <strain evidence="2">NIES-2863</strain>
    </source>
</reference>
<accession>A0A150FYI2</accession>
<proteinExistence type="predicted"/>
<organism evidence="1 2">
    <name type="scientific">Gonium pectorale</name>
    <name type="common">Green alga</name>
    <dbReference type="NCBI Taxonomy" id="33097"/>
    <lineage>
        <taxon>Eukaryota</taxon>
        <taxon>Viridiplantae</taxon>
        <taxon>Chlorophyta</taxon>
        <taxon>core chlorophytes</taxon>
        <taxon>Chlorophyceae</taxon>
        <taxon>CS clade</taxon>
        <taxon>Chlamydomonadales</taxon>
        <taxon>Volvocaceae</taxon>
        <taxon>Gonium</taxon>
    </lineage>
</organism>
<dbReference type="EMBL" id="LSYV01000125">
    <property type="protein sequence ID" value="KXZ42673.1"/>
    <property type="molecule type" value="Genomic_DNA"/>
</dbReference>
<protein>
    <submittedName>
        <fullName evidence="1">Uncharacterized protein</fullName>
    </submittedName>
</protein>
<dbReference type="PANTHER" id="PTHR12393">
    <property type="entry name" value="SPHINGOMYELIN PHOSPHODIESTERASE RELATED"/>
    <property type="match status" value="1"/>
</dbReference>
<dbReference type="GO" id="GO:0016020">
    <property type="term" value="C:membrane"/>
    <property type="evidence" value="ECO:0007669"/>
    <property type="project" value="TreeGrafter"/>
</dbReference>
<dbReference type="InterPro" id="IPR036770">
    <property type="entry name" value="Ankyrin_rpt-contain_sf"/>
</dbReference>
<dbReference type="STRING" id="33097.A0A150FYI2"/>
<sequence>MADQPPAEHWASSVFPELLPELAERIARCLDGNTIAASFRGVNKATAAQLRGPEHTTIRLSQPVPPPAFAAHWLAPGATRGLTREQRLQLVSLTAASGVVANLKVAARAADCTLPYSIFVDVAAAGRLEACKWIRKHGMRWRNPYGAVAAAAGGGHAAVCEWLLSLCPGCWTWPVAQSLAEAAARGGHAALADWLLQWFEARLPAATDSGDELPPRGVQVWVFIGLAHGCDLATLQRYWERWASVLDAIPHGMQRLLGAAAGSPTPDWAAKVEWLEAQGCPRSVEAAKGAAACPDAPARLAWLRDRGYAFGRLAFYVAARAGSLEAMQLLRPTHGPIPFNGGNDDVGAGRANDDFDALEQYQEPAEQSDTMMEAAEAGRPDILQALRDAGRDLTVRHMRSCAAGAGRLPVLAWLLQEYGPDRMGLDEPLFTSAAGSGSVYGPASVPRYSAPELSTYAARLGSVELLAWLAETFGAEAMWMHTALLAEGAKSGKVELLAWLRERGCTWDEDVWRAAAGAGCAEALEWLAEQGCPMPEEGEPYAAACRNGDMATARCLRRLGVPWGPPGGDCRRQAIRCAPLRMLRWLLGAGCRLEPSDYTAARAADPASFVERLEVLALLEQRACAAGGGLPP</sequence>
<gene>
    <name evidence="1" type="ORF">GPECTOR_125g506</name>
</gene>
<dbReference type="GO" id="GO:0046513">
    <property type="term" value="P:ceramide biosynthetic process"/>
    <property type="evidence" value="ECO:0007669"/>
    <property type="project" value="TreeGrafter"/>
</dbReference>
<dbReference type="GO" id="GO:0005783">
    <property type="term" value="C:endoplasmic reticulum"/>
    <property type="evidence" value="ECO:0007669"/>
    <property type="project" value="TreeGrafter"/>
</dbReference>
<dbReference type="AlphaFoldDB" id="A0A150FYI2"/>
<dbReference type="GO" id="GO:0004620">
    <property type="term" value="F:phospholipase activity"/>
    <property type="evidence" value="ECO:0007669"/>
    <property type="project" value="TreeGrafter"/>
</dbReference>
<dbReference type="Proteomes" id="UP000075714">
    <property type="component" value="Unassembled WGS sequence"/>
</dbReference>
<name>A0A150FYI2_GONPE</name>
<evidence type="ECO:0000313" key="1">
    <source>
        <dbReference type="EMBL" id="KXZ42673.1"/>
    </source>
</evidence>
<dbReference type="GO" id="GO:0030149">
    <property type="term" value="P:sphingolipid catabolic process"/>
    <property type="evidence" value="ECO:0007669"/>
    <property type="project" value="TreeGrafter"/>
</dbReference>
<evidence type="ECO:0000313" key="2">
    <source>
        <dbReference type="Proteomes" id="UP000075714"/>
    </source>
</evidence>
<dbReference type="PANTHER" id="PTHR12393:SF6">
    <property type="entry name" value="SPHINGOMYELIN PHOSPHODIESTERASE 2"/>
    <property type="match status" value="1"/>
</dbReference>
<comment type="caution">
    <text evidence="1">The sequence shown here is derived from an EMBL/GenBank/DDBJ whole genome shotgun (WGS) entry which is preliminary data.</text>
</comment>
<dbReference type="GO" id="GO:0071944">
    <property type="term" value="C:cell periphery"/>
    <property type="evidence" value="ECO:0007669"/>
    <property type="project" value="TreeGrafter"/>
</dbReference>
<dbReference type="SUPFAM" id="SSF48403">
    <property type="entry name" value="Ankyrin repeat"/>
    <property type="match status" value="1"/>
</dbReference>
<keyword evidence="2" id="KW-1185">Reference proteome</keyword>